<organism evidence="1 2">
    <name type="scientific">Allochromatium humboldtianum</name>
    <dbReference type="NCBI Taxonomy" id="504901"/>
    <lineage>
        <taxon>Bacteria</taxon>
        <taxon>Pseudomonadati</taxon>
        <taxon>Pseudomonadota</taxon>
        <taxon>Gammaproteobacteria</taxon>
        <taxon>Chromatiales</taxon>
        <taxon>Chromatiaceae</taxon>
        <taxon>Allochromatium</taxon>
    </lineage>
</organism>
<protein>
    <submittedName>
        <fullName evidence="1">Uncharacterized protein</fullName>
    </submittedName>
</protein>
<evidence type="ECO:0000313" key="1">
    <source>
        <dbReference type="EMBL" id="NVZ07799.1"/>
    </source>
</evidence>
<comment type="caution">
    <text evidence="1">The sequence shown here is derived from an EMBL/GenBank/DDBJ whole genome shotgun (WGS) entry which is preliminary data.</text>
</comment>
<evidence type="ECO:0000313" key="2">
    <source>
        <dbReference type="Proteomes" id="UP000592294"/>
    </source>
</evidence>
<dbReference type="EMBL" id="JABZEO010000001">
    <property type="protein sequence ID" value="NVZ07799.1"/>
    <property type="molecule type" value="Genomic_DNA"/>
</dbReference>
<gene>
    <name evidence="1" type="ORF">HW932_00815</name>
</gene>
<accession>A0A850QZT2</accession>
<dbReference type="Proteomes" id="UP000592294">
    <property type="component" value="Unassembled WGS sequence"/>
</dbReference>
<dbReference type="RefSeq" id="WP_176974452.1">
    <property type="nucleotide sequence ID" value="NZ_JABZEO010000001.1"/>
</dbReference>
<dbReference type="AlphaFoldDB" id="A0A850QZT2"/>
<reference evidence="1 2" key="1">
    <citation type="submission" date="2020-06" db="EMBL/GenBank/DDBJ databases">
        <title>Whole-genome sequence of Allochromatium humboldtianum DSM 21881, type strain.</title>
        <authorList>
            <person name="Kyndt J.A."/>
            <person name="Meyer T.E."/>
        </authorList>
    </citation>
    <scope>NUCLEOTIDE SEQUENCE [LARGE SCALE GENOMIC DNA]</scope>
    <source>
        <strain evidence="1 2">DSM 21881</strain>
    </source>
</reference>
<keyword evidence="2" id="KW-1185">Reference proteome</keyword>
<sequence>MSASFHQFAYFIWSVADLPCDPYRPLQYEHELVMLPLNMLRCAQAPRRAAAGGDRVNIERAEHGPIVKSMTRPFPKGAI</sequence>
<name>A0A850QZT2_9GAMM</name>
<proteinExistence type="predicted"/>